<evidence type="ECO:0000313" key="5">
    <source>
        <dbReference type="Proteomes" id="UP001175261"/>
    </source>
</evidence>
<proteinExistence type="predicted"/>
<dbReference type="InterPro" id="IPR023631">
    <property type="entry name" value="Amidase_dom"/>
</dbReference>
<organism evidence="4 5">
    <name type="scientific">Sarocladium strictum</name>
    <name type="common">Black bundle disease fungus</name>
    <name type="synonym">Acremonium strictum</name>
    <dbReference type="NCBI Taxonomy" id="5046"/>
    <lineage>
        <taxon>Eukaryota</taxon>
        <taxon>Fungi</taxon>
        <taxon>Dikarya</taxon>
        <taxon>Ascomycota</taxon>
        <taxon>Pezizomycotina</taxon>
        <taxon>Sordariomycetes</taxon>
        <taxon>Hypocreomycetidae</taxon>
        <taxon>Hypocreales</taxon>
        <taxon>Sarocladiaceae</taxon>
        <taxon>Sarocladium</taxon>
    </lineage>
</organism>
<keyword evidence="5" id="KW-1185">Reference proteome</keyword>
<evidence type="ECO:0000313" key="4">
    <source>
        <dbReference type="EMBL" id="KAK0387240.1"/>
    </source>
</evidence>
<feature type="domain" description="Scytalone dehydratase-like protein Arp1 N-terminal" evidence="3">
    <location>
        <begin position="58"/>
        <end position="171"/>
    </location>
</feature>
<dbReference type="InterPro" id="IPR036928">
    <property type="entry name" value="AS_sf"/>
</dbReference>
<evidence type="ECO:0008006" key="6">
    <source>
        <dbReference type="Google" id="ProtNLM"/>
    </source>
</evidence>
<reference evidence="4" key="1">
    <citation type="submission" date="2022-10" db="EMBL/GenBank/DDBJ databases">
        <title>Determination and structural analysis of whole genome sequence of Sarocladium strictum F4-1.</title>
        <authorList>
            <person name="Hu L."/>
            <person name="Jiang Y."/>
        </authorList>
    </citation>
    <scope>NUCLEOTIDE SEQUENCE</scope>
    <source>
        <strain evidence="4">F4-1</strain>
    </source>
</reference>
<dbReference type="AlphaFoldDB" id="A0AA39GH44"/>
<dbReference type="InterPro" id="IPR058329">
    <property type="entry name" value="Arp1_N"/>
</dbReference>
<feature type="domain" description="Amidase" evidence="2">
    <location>
        <begin position="227"/>
        <end position="383"/>
    </location>
</feature>
<protein>
    <recommendedName>
        <fullName evidence="6">Amidase domain-containing protein</fullName>
    </recommendedName>
</protein>
<dbReference type="EMBL" id="JAPDFR010000004">
    <property type="protein sequence ID" value="KAK0387240.1"/>
    <property type="molecule type" value="Genomic_DNA"/>
</dbReference>
<feature type="chain" id="PRO_5041220947" description="Amidase domain-containing protein" evidence="1">
    <location>
        <begin position="25"/>
        <end position="667"/>
    </location>
</feature>
<evidence type="ECO:0000259" key="2">
    <source>
        <dbReference type="Pfam" id="PF01425"/>
    </source>
</evidence>
<dbReference type="Gene3D" id="3.90.1300.10">
    <property type="entry name" value="Amidase signature (AS) domain"/>
    <property type="match status" value="1"/>
</dbReference>
<dbReference type="Pfam" id="PF26053">
    <property type="entry name" value="DUF8016"/>
    <property type="match status" value="1"/>
</dbReference>
<feature type="signal peptide" evidence="1">
    <location>
        <begin position="1"/>
        <end position="24"/>
    </location>
</feature>
<dbReference type="PANTHER" id="PTHR46310:SF7">
    <property type="entry name" value="AMIDASE 1"/>
    <property type="match status" value="1"/>
</dbReference>
<gene>
    <name evidence="4" type="ORF">NLU13_5553</name>
</gene>
<comment type="caution">
    <text evidence="4">The sequence shown here is derived from an EMBL/GenBank/DDBJ whole genome shotgun (WGS) entry which is preliminary data.</text>
</comment>
<dbReference type="PANTHER" id="PTHR46310">
    <property type="entry name" value="AMIDASE 1"/>
    <property type="match status" value="1"/>
</dbReference>
<dbReference type="Proteomes" id="UP001175261">
    <property type="component" value="Unassembled WGS sequence"/>
</dbReference>
<sequence>MRVLLTTNCLKALTVLFSSAVASSLTPITSSSSGSFAYTLGNGTYYSPAEPILSGCPAFGAETTVLPMTVFRTEEGHVTAGILDHLKVSYSSDDVWTTDFLEALTILMPSKAILAEDVGPWLQSAGVKYLLLTEQPDTQDFSENGVTMFIMSSVGELSPGPYALSIGPTQLAVHQAYQLHRDRLEAFLFGVTSLPESRAYAPVDLMVSPYQDAWITVPSKLHWLGDERPLASIRVALKDIYDLEGVKTGGGSRSYTEVYGPSKITAPSIQKLLDLGAVVIGKTKTSQFAHGADPWQFIDIHYPWNPRGDGYLTAVSSSSGSAATIAGYDWVDIAIGSDTRGSVRKPAALVGSYGIRPTWNSMDLSGVIPLATRMDTAGFFARDPNLFDRVSTLWFQDSPVPMNLSYGSGVPKRLLYPVDYFPLQNPKAQELFEGLMSTLEEELGMAKVELNFTRVLNDKVANAAIRNVTSFQLGSNRLAEYISYQKVGKPLARAWDELFPGAGFPPLDPNPRAAFQRSVNLTEEDYDEAVEMQRELKAFFTSEILRPDPDTCSDGIMILDMGTGGLPSYRQQDLNASPGATTLTITQPGQGLAVPGNYLASMAHCPQVGFPVGQVSYDSRVSLQEELMPVNVDLVAAPGCDGLLLSIVKRLAAKGHIKAVKTGKTAF</sequence>
<evidence type="ECO:0000259" key="3">
    <source>
        <dbReference type="Pfam" id="PF26053"/>
    </source>
</evidence>
<keyword evidence="1" id="KW-0732">Signal</keyword>
<dbReference type="Pfam" id="PF01425">
    <property type="entry name" value="Amidase"/>
    <property type="match status" value="1"/>
</dbReference>
<accession>A0AA39GH44</accession>
<dbReference type="SUPFAM" id="SSF75304">
    <property type="entry name" value="Amidase signature (AS) enzymes"/>
    <property type="match status" value="1"/>
</dbReference>
<name>A0AA39GH44_SARSR</name>
<evidence type="ECO:0000256" key="1">
    <source>
        <dbReference type="SAM" id="SignalP"/>
    </source>
</evidence>